<proteinExistence type="predicted"/>
<feature type="compositionally biased region" description="Basic residues" evidence="1">
    <location>
        <begin position="89"/>
        <end position="103"/>
    </location>
</feature>
<name>A0A066ZD31_9ACTN</name>
<feature type="region of interest" description="Disordered" evidence="1">
    <location>
        <begin position="54"/>
        <end position="103"/>
    </location>
</feature>
<dbReference type="HOGENOM" id="CLU_2260006_0_0_11"/>
<gene>
    <name evidence="2" type="ORF">KCH_00710</name>
</gene>
<dbReference type="EMBL" id="JNBY01000003">
    <property type="protein sequence ID" value="KDN88221.1"/>
    <property type="molecule type" value="Genomic_DNA"/>
</dbReference>
<dbReference type="AlphaFoldDB" id="A0A066ZD31"/>
<evidence type="ECO:0000313" key="3">
    <source>
        <dbReference type="Proteomes" id="UP000027178"/>
    </source>
</evidence>
<dbReference type="Proteomes" id="UP000027178">
    <property type="component" value="Unassembled WGS sequence"/>
</dbReference>
<evidence type="ECO:0000256" key="1">
    <source>
        <dbReference type="SAM" id="MobiDB-lite"/>
    </source>
</evidence>
<accession>A0A066ZD31</accession>
<comment type="caution">
    <text evidence="2">The sequence shown here is derived from an EMBL/GenBank/DDBJ whole genome shotgun (WGS) entry which is preliminary data.</text>
</comment>
<keyword evidence="3" id="KW-1185">Reference proteome</keyword>
<evidence type="ECO:0000313" key="2">
    <source>
        <dbReference type="EMBL" id="KDN88221.1"/>
    </source>
</evidence>
<protein>
    <submittedName>
        <fullName evidence="2">Uncharacterized protein</fullName>
    </submittedName>
</protein>
<sequence>MQHRPAVPDHDRIEAVHQRDRVPRVAQREVELLAQPRGQEHVLVAVPPALRRIGEIGDEQNPGTLAHHGRPRRWGSGHSTRTGPAGLRPGRRAVRRRDRPRGG</sequence>
<reference evidence="2 3" key="1">
    <citation type="submission" date="2014-05" db="EMBL/GenBank/DDBJ databases">
        <title>Draft Genome Sequence of Kitasatospora cheerisanensis KCTC 2395.</title>
        <authorList>
            <person name="Nam D.H."/>
        </authorList>
    </citation>
    <scope>NUCLEOTIDE SEQUENCE [LARGE SCALE GENOMIC DNA]</scope>
    <source>
        <strain evidence="2 3">KCTC 2395</strain>
    </source>
</reference>
<organism evidence="2 3">
    <name type="scientific">Kitasatospora cheerisanensis KCTC 2395</name>
    <dbReference type="NCBI Taxonomy" id="1348663"/>
    <lineage>
        <taxon>Bacteria</taxon>
        <taxon>Bacillati</taxon>
        <taxon>Actinomycetota</taxon>
        <taxon>Actinomycetes</taxon>
        <taxon>Kitasatosporales</taxon>
        <taxon>Streptomycetaceae</taxon>
        <taxon>Kitasatospora</taxon>
    </lineage>
</organism>